<dbReference type="NCBIfam" id="TIGR00628">
    <property type="entry name" value="ung"/>
    <property type="match status" value="1"/>
</dbReference>
<feature type="domain" description="Uracil-DNA glycosylase-like" evidence="11">
    <location>
        <begin position="49"/>
        <end position="213"/>
    </location>
</feature>
<dbReference type="Gene3D" id="3.40.470.10">
    <property type="entry name" value="Uracil-DNA glycosylase-like domain"/>
    <property type="match status" value="1"/>
</dbReference>
<gene>
    <name evidence="8" type="primary">ung</name>
    <name evidence="12" type="ORF">J2S37_002000</name>
</gene>
<reference evidence="12 13" key="1">
    <citation type="submission" date="2023-07" db="EMBL/GenBank/DDBJ databases">
        <title>Sequencing the genomes of 1000 actinobacteria strains.</title>
        <authorList>
            <person name="Klenk H.-P."/>
        </authorList>
    </citation>
    <scope>NUCLEOTIDE SEQUENCE [LARGE SCALE GENOMIC DNA]</scope>
    <source>
        <strain evidence="12 13">DSM 44508</strain>
    </source>
</reference>
<evidence type="ECO:0000313" key="13">
    <source>
        <dbReference type="Proteomes" id="UP001183619"/>
    </source>
</evidence>
<dbReference type="SMART" id="SM00986">
    <property type="entry name" value="UDG"/>
    <property type="match status" value="1"/>
</dbReference>
<dbReference type="HAMAP" id="MF_00148">
    <property type="entry name" value="UDG"/>
    <property type="match status" value="1"/>
</dbReference>
<keyword evidence="13" id="KW-1185">Reference proteome</keyword>
<keyword evidence="12" id="KW-0326">Glycosidase</keyword>
<evidence type="ECO:0000256" key="5">
    <source>
        <dbReference type="ARBA" id="ARBA00022763"/>
    </source>
</evidence>
<evidence type="ECO:0000256" key="3">
    <source>
        <dbReference type="ARBA" id="ARBA00008184"/>
    </source>
</evidence>
<evidence type="ECO:0000256" key="9">
    <source>
        <dbReference type="PROSITE-ProRule" id="PRU10072"/>
    </source>
</evidence>
<dbReference type="Pfam" id="PF03167">
    <property type="entry name" value="UDG"/>
    <property type="match status" value="1"/>
</dbReference>
<keyword evidence="7 8" id="KW-0234">DNA repair</keyword>
<dbReference type="GO" id="GO:0004844">
    <property type="term" value="F:uracil DNA N-glycosylase activity"/>
    <property type="evidence" value="ECO:0007669"/>
    <property type="project" value="UniProtKB-EC"/>
</dbReference>
<dbReference type="InterPro" id="IPR036895">
    <property type="entry name" value="Uracil-DNA_glycosylase-like_sf"/>
</dbReference>
<dbReference type="InterPro" id="IPR002043">
    <property type="entry name" value="UDG_fam1"/>
</dbReference>
<evidence type="ECO:0000256" key="6">
    <source>
        <dbReference type="ARBA" id="ARBA00022801"/>
    </source>
</evidence>
<evidence type="ECO:0000259" key="11">
    <source>
        <dbReference type="SMART" id="SM00986"/>
    </source>
</evidence>
<comment type="function">
    <text evidence="2 8 10">Excises uracil residues from the DNA which can arise as a result of misincorporation of dUMP residues by DNA polymerase or due to deamination of cytosine.</text>
</comment>
<dbReference type="PROSITE" id="PS00130">
    <property type="entry name" value="U_DNA_GLYCOSYLASE"/>
    <property type="match status" value="1"/>
</dbReference>
<proteinExistence type="inferred from homology"/>
<dbReference type="PANTHER" id="PTHR11264">
    <property type="entry name" value="URACIL-DNA GLYCOSYLASE"/>
    <property type="match status" value="1"/>
</dbReference>
<sequence>MSYFDQLPIHPTWKEALTPVADTINQVGEFLERETGLVLPPEEDRWRAFSQPVSHTKVLIVGQDPYPTPGHAMGLSFSLHPSVSPLARSVVNIFTELTEDIGCDRPKTGDLRGWADQGVMLLNRVLSVRGGAGQAGSHRGCGWESITEHVINVLAQRNQPIVAILWGKDAHKVAPLIEANPQSLVLCSAHPSPLSARRGFFGSRPFSQANAFLRGYGVEPISWAQANKAG</sequence>
<dbReference type="EC" id="3.2.2.27" evidence="4 8"/>
<keyword evidence="5 8" id="KW-0227">DNA damage</keyword>
<evidence type="ECO:0000256" key="4">
    <source>
        <dbReference type="ARBA" id="ARBA00012030"/>
    </source>
</evidence>
<comment type="caution">
    <text evidence="12">The sequence shown here is derived from an EMBL/GenBank/DDBJ whole genome shotgun (WGS) entry which is preliminary data.</text>
</comment>
<evidence type="ECO:0000256" key="1">
    <source>
        <dbReference type="ARBA" id="ARBA00001400"/>
    </source>
</evidence>
<comment type="catalytic activity">
    <reaction evidence="1 8 10">
        <text>Hydrolyzes single-stranded DNA or mismatched double-stranded DNA and polynucleotides, releasing free uracil.</text>
        <dbReference type="EC" id="3.2.2.27"/>
    </reaction>
</comment>
<dbReference type="NCBIfam" id="NF003588">
    <property type="entry name" value="PRK05254.1-1"/>
    <property type="match status" value="1"/>
</dbReference>
<dbReference type="SMART" id="SM00987">
    <property type="entry name" value="UreE_C"/>
    <property type="match status" value="1"/>
</dbReference>
<comment type="subcellular location">
    <subcellularLocation>
        <location evidence="8">Cytoplasm</location>
    </subcellularLocation>
</comment>
<evidence type="ECO:0000256" key="7">
    <source>
        <dbReference type="ARBA" id="ARBA00023204"/>
    </source>
</evidence>
<dbReference type="InterPro" id="IPR018085">
    <property type="entry name" value="Ura-DNA_Glyclase_AS"/>
</dbReference>
<accession>A0ABU2B9Z3</accession>
<dbReference type="EMBL" id="JAVDYF010000001">
    <property type="protein sequence ID" value="MDR7355462.1"/>
    <property type="molecule type" value="Genomic_DNA"/>
</dbReference>
<dbReference type="Proteomes" id="UP001183619">
    <property type="component" value="Unassembled WGS sequence"/>
</dbReference>
<name>A0ABU2B9Z3_9CORY</name>
<dbReference type="InterPro" id="IPR005122">
    <property type="entry name" value="Uracil-DNA_glycosylase-like"/>
</dbReference>
<evidence type="ECO:0000313" key="12">
    <source>
        <dbReference type="EMBL" id="MDR7355462.1"/>
    </source>
</evidence>
<dbReference type="NCBIfam" id="NF003592">
    <property type="entry name" value="PRK05254.1-5"/>
    <property type="match status" value="1"/>
</dbReference>
<keyword evidence="6 8" id="KW-0378">Hydrolase</keyword>
<protein>
    <recommendedName>
        <fullName evidence="4 8">Uracil-DNA glycosylase</fullName>
        <shortName evidence="8">UDG</shortName>
        <ecNumber evidence="4 8">3.2.2.27</ecNumber>
    </recommendedName>
</protein>
<comment type="similarity">
    <text evidence="3 8 10">Belongs to the uracil-DNA glycosylase (UDG) superfamily. UNG family.</text>
</comment>
<dbReference type="PANTHER" id="PTHR11264:SF0">
    <property type="entry name" value="URACIL-DNA GLYCOSYLASE"/>
    <property type="match status" value="1"/>
</dbReference>
<feature type="active site" description="Proton acceptor" evidence="8 9">
    <location>
        <position position="64"/>
    </location>
</feature>
<evidence type="ECO:0000256" key="10">
    <source>
        <dbReference type="RuleBase" id="RU003780"/>
    </source>
</evidence>
<organism evidence="12 13">
    <name type="scientific">Corynebacterium felinum</name>
    <dbReference type="NCBI Taxonomy" id="131318"/>
    <lineage>
        <taxon>Bacteria</taxon>
        <taxon>Bacillati</taxon>
        <taxon>Actinomycetota</taxon>
        <taxon>Actinomycetes</taxon>
        <taxon>Mycobacteriales</taxon>
        <taxon>Corynebacteriaceae</taxon>
        <taxon>Corynebacterium</taxon>
    </lineage>
</organism>
<keyword evidence="8" id="KW-0963">Cytoplasm</keyword>
<evidence type="ECO:0000256" key="2">
    <source>
        <dbReference type="ARBA" id="ARBA00002631"/>
    </source>
</evidence>
<dbReference type="SUPFAM" id="SSF52141">
    <property type="entry name" value="Uracil-DNA glycosylase-like"/>
    <property type="match status" value="1"/>
</dbReference>
<dbReference type="CDD" id="cd10027">
    <property type="entry name" value="UDG-F1-like"/>
    <property type="match status" value="1"/>
</dbReference>
<dbReference type="RefSeq" id="WP_277104101.1">
    <property type="nucleotide sequence ID" value="NZ_BAAAJS010000001.1"/>
</dbReference>
<evidence type="ECO:0000256" key="8">
    <source>
        <dbReference type="HAMAP-Rule" id="MF_00148"/>
    </source>
</evidence>